<evidence type="ECO:0000256" key="1">
    <source>
        <dbReference type="ARBA" id="ARBA00000085"/>
    </source>
</evidence>
<evidence type="ECO:0000256" key="3">
    <source>
        <dbReference type="ARBA" id="ARBA00012438"/>
    </source>
</evidence>
<dbReference type="SUPFAM" id="SSF47384">
    <property type="entry name" value="Homodimeric domain of signal transducing histidine kinase"/>
    <property type="match status" value="1"/>
</dbReference>
<dbReference type="GO" id="GO:0004721">
    <property type="term" value="F:phosphoprotein phosphatase activity"/>
    <property type="evidence" value="ECO:0007669"/>
    <property type="project" value="TreeGrafter"/>
</dbReference>
<proteinExistence type="predicted"/>
<dbReference type="CDD" id="cd00082">
    <property type="entry name" value="HisKA"/>
    <property type="match status" value="1"/>
</dbReference>
<dbReference type="InterPro" id="IPR036097">
    <property type="entry name" value="HisK_dim/P_sf"/>
</dbReference>
<evidence type="ECO:0000259" key="10">
    <source>
        <dbReference type="PROSITE" id="PS50109"/>
    </source>
</evidence>
<dbReference type="EC" id="2.7.13.3" evidence="3"/>
<dbReference type="Gene3D" id="3.30.565.10">
    <property type="entry name" value="Histidine kinase-like ATPase, C-terminal domain"/>
    <property type="match status" value="1"/>
</dbReference>
<dbReference type="Pfam" id="PF02518">
    <property type="entry name" value="HATPase_c"/>
    <property type="match status" value="1"/>
</dbReference>
<dbReference type="SUPFAM" id="SSF55874">
    <property type="entry name" value="ATPase domain of HSP90 chaperone/DNA topoisomerase II/histidine kinase"/>
    <property type="match status" value="1"/>
</dbReference>
<dbReference type="FunFam" id="1.10.287.130:FF:000001">
    <property type="entry name" value="Two-component sensor histidine kinase"/>
    <property type="match status" value="1"/>
</dbReference>
<evidence type="ECO:0000313" key="13">
    <source>
        <dbReference type="Proteomes" id="UP000198656"/>
    </source>
</evidence>
<dbReference type="InterPro" id="IPR003661">
    <property type="entry name" value="HisK_dim/P_dom"/>
</dbReference>
<dbReference type="FunFam" id="3.30.565.10:FF:000006">
    <property type="entry name" value="Sensor histidine kinase WalK"/>
    <property type="match status" value="1"/>
</dbReference>
<dbReference type="PANTHER" id="PTHR45453:SF1">
    <property type="entry name" value="PHOSPHATE REGULON SENSOR PROTEIN PHOR"/>
    <property type="match status" value="1"/>
</dbReference>
<evidence type="ECO:0000256" key="6">
    <source>
        <dbReference type="ARBA" id="ARBA00022777"/>
    </source>
</evidence>
<dbReference type="SMART" id="SM00304">
    <property type="entry name" value="HAMP"/>
    <property type="match status" value="1"/>
</dbReference>
<dbReference type="CDD" id="cd06225">
    <property type="entry name" value="HAMP"/>
    <property type="match status" value="1"/>
</dbReference>
<protein>
    <recommendedName>
        <fullName evidence="3">histidine kinase</fullName>
        <ecNumber evidence="3">2.7.13.3</ecNumber>
    </recommendedName>
</protein>
<organism evidence="12 13">
    <name type="scientific">Desulfosporosinus hippei DSM 8344</name>
    <dbReference type="NCBI Taxonomy" id="1121419"/>
    <lineage>
        <taxon>Bacteria</taxon>
        <taxon>Bacillati</taxon>
        <taxon>Bacillota</taxon>
        <taxon>Clostridia</taxon>
        <taxon>Eubacteriales</taxon>
        <taxon>Desulfitobacteriaceae</taxon>
        <taxon>Desulfosporosinus</taxon>
    </lineage>
</organism>
<gene>
    <name evidence="12" type="ORF">SAMN05443529_101296</name>
</gene>
<dbReference type="Gene3D" id="3.30.450.20">
    <property type="entry name" value="PAS domain"/>
    <property type="match status" value="1"/>
</dbReference>
<dbReference type="Pfam" id="PF00512">
    <property type="entry name" value="HisKA"/>
    <property type="match status" value="1"/>
</dbReference>
<comment type="catalytic activity">
    <reaction evidence="1">
        <text>ATP + protein L-histidine = ADP + protein N-phospho-L-histidine.</text>
        <dbReference type="EC" id="2.7.13.3"/>
    </reaction>
</comment>
<dbReference type="RefSeq" id="WP_092328952.1">
    <property type="nucleotide sequence ID" value="NZ_FNCP01000001.1"/>
</dbReference>
<name>A0A1G7S715_9FIRM</name>
<comment type="subcellular location">
    <subcellularLocation>
        <location evidence="2">Membrane</location>
    </subcellularLocation>
</comment>
<dbReference type="Pfam" id="PF00672">
    <property type="entry name" value="HAMP"/>
    <property type="match status" value="1"/>
</dbReference>
<dbReference type="SMART" id="SM00388">
    <property type="entry name" value="HisKA"/>
    <property type="match status" value="1"/>
</dbReference>
<dbReference type="SUPFAM" id="SSF158472">
    <property type="entry name" value="HAMP domain-like"/>
    <property type="match status" value="1"/>
</dbReference>
<feature type="transmembrane region" description="Helical" evidence="9">
    <location>
        <begin position="6"/>
        <end position="30"/>
    </location>
</feature>
<dbReference type="OrthoDB" id="2359336at2"/>
<keyword evidence="5" id="KW-0808">Transferase</keyword>
<evidence type="ECO:0000256" key="4">
    <source>
        <dbReference type="ARBA" id="ARBA00022553"/>
    </source>
</evidence>
<dbReference type="STRING" id="1121419.SAMN05443529_101296"/>
<keyword evidence="9" id="KW-0812">Transmembrane</keyword>
<dbReference type="InterPro" id="IPR050351">
    <property type="entry name" value="BphY/WalK/GraS-like"/>
</dbReference>
<evidence type="ECO:0000256" key="2">
    <source>
        <dbReference type="ARBA" id="ARBA00004370"/>
    </source>
</evidence>
<keyword evidence="6 12" id="KW-0418">Kinase</keyword>
<dbReference type="EMBL" id="FNCP01000001">
    <property type="protein sequence ID" value="SDG18279.1"/>
    <property type="molecule type" value="Genomic_DNA"/>
</dbReference>
<keyword evidence="4" id="KW-0597">Phosphoprotein</keyword>
<feature type="transmembrane region" description="Helical" evidence="9">
    <location>
        <begin position="201"/>
        <end position="223"/>
    </location>
</feature>
<dbReference type="GO" id="GO:0000155">
    <property type="term" value="F:phosphorelay sensor kinase activity"/>
    <property type="evidence" value="ECO:0007669"/>
    <property type="project" value="InterPro"/>
</dbReference>
<dbReference type="Gene3D" id="1.10.287.130">
    <property type="match status" value="1"/>
</dbReference>
<dbReference type="InterPro" id="IPR003660">
    <property type="entry name" value="HAMP_dom"/>
</dbReference>
<evidence type="ECO:0000256" key="7">
    <source>
        <dbReference type="ARBA" id="ARBA00023012"/>
    </source>
</evidence>
<dbReference type="CDD" id="cd00075">
    <property type="entry name" value="HATPase"/>
    <property type="match status" value="1"/>
</dbReference>
<dbReference type="InterPro" id="IPR003594">
    <property type="entry name" value="HATPase_dom"/>
</dbReference>
<sequence>MFKKSIALKLTAGFVGIVLISMLVIGGLFIQMFRQYTFSSREQTMLDRARSIAEVIAENSQSNGQLGGFAGSMRFLDRMTEAKVWITDKQGNLSLMSGMGFGKGRGAGQGQGTGQGTGMGMGMRQGQPFNSEPLPQEAEKVIEGVLSGQESVSENFSSVYNEATLTVGVPIIDSDHQVIGSVLLHSPVTGINATVNKAVRILAISLLGALVLALGLGIFYSLLFTRPLKAMNLTALEMTQGNYSVKTGVKREDELGQLGNSLDLLAGKLGYTINQLFQEKGKLKDIIGSISDGIVAFDMTLKPISINSALSEIMSRPHPYLNEDIEKDLNELEIEAQLTKVMEEKKTSQVLKDWLGKKLMFTLSPIVDNSGMVTGSVALVQDISKSERLEQLRRDFVANVSHEFRTPLTVIRGSLEAMVDGTVENSEEIKRYHQRMLSETRGLERLVGDLLELSRLQSGKIKMNKEKLYIPNLLEDVVRNFETIAGRKGIKVEYLAKQDIPAFAGDYDRLRQLLVIFLDNAVKYSPANTTVTVATSLLDIKTLSIIIRDQGYGIAPEELPYIWDRFYKTDKSRNSGGTGLGLAIAKHLIELQNASVSVQSELEMGTVVEIKLPLGNPKV</sequence>
<keyword evidence="13" id="KW-1185">Reference proteome</keyword>
<dbReference type="PANTHER" id="PTHR45453">
    <property type="entry name" value="PHOSPHATE REGULON SENSOR PROTEIN PHOR"/>
    <property type="match status" value="1"/>
</dbReference>
<dbReference type="GO" id="GO:0005886">
    <property type="term" value="C:plasma membrane"/>
    <property type="evidence" value="ECO:0007669"/>
    <property type="project" value="TreeGrafter"/>
</dbReference>
<dbReference type="PROSITE" id="PS50885">
    <property type="entry name" value="HAMP"/>
    <property type="match status" value="1"/>
</dbReference>
<evidence type="ECO:0000313" key="12">
    <source>
        <dbReference type="EMBL" id="SDG18279.1"/>
    </source>
</evidence>
<dbReference type="PROSITE" id="PS50109">
    <property type="entry name" value="HIS_KIN"/>
    <property type="match status" value="1"/>
</dbReference>
<keyword evidence="7" id="KW-0902">Two-component regulatory system</keyword>
<reference evidence="13" key="1">
    <citation type="submission" date="2016-10" db="EMBL/GenBank/DDBJ databases">
        <authorList>
            <person name="Varghese N."/>
            <person name="Submissions S."/>
        </authorList>
    </citation>
    <scope>NUCLEOTIDE SEQUENCE [LARGE SCALE GENOMIC DNA]</scope>
    <source>
        <strain evidence="13">DSM 8344</strain>
    </source>
</reference>
<keyword evidence="8 9" id="KW-0472">Membrane</keyword>
<evidence type="ECO:0000256" key="5">
    <source>
        <dbReference type="ARBA" id="ARBA00022679"/>
    </source>
</evidence>
<dbReference type="SMART" id="SM00387">
    <property type="entry name" value="HATPase_c"/>
    <property type="match status" value="1"/>
</dbReference>
<dbReference type="InterPro" id="IPR036890">
    <property type="entry name" value="HATPase_C_sf"/>
</dbReference>
<dbReference type="InterPro" id="IPR005467">
    <property type="entry name" value="His_kinase_dom"/>
</dbReference>
<feature type="domain" description="HAMP" evidence="11">
    <location>
        <begin position="222"/>
        <end position="274"/>
    </location>
</feature>
<feature type="domain" description="Histidine kinase" evidence="10">
    <location>
        <begin position="399"/>
        <end position="616"/>
    </location>
</feature>
<dbReference type="AlphaFoldDB" id="A0A1G7S715"/>
<keyword evidence="9" id="KW-1133">Transmembrane helix</keyword>
<evidence type="ECO:0000256" key="8">
    <source>
        <dbReference type="ARBA" id="ARBA00023136"/>
    </source>
</evidence>
<dbReference type="PRINTS" id="PR00344">
    <property type="entry name" value="BCTRLSENSOR"/>
</dbReference>
<dbReference type="GO" id="GO:0016036">
    <property type="term" value="P:cellular response to phosphate starvation"/>
    <property type="evidence" value="ECO:0007669"/>
    <property type="project" value="TreeGrafter"/>
</dbReference>
<evidence type="ECO:0000256" key="9">
    <source>
        <dbReference type="SAM" id="Phobius"/>
    </source>
</evidence>
<accession>A0A1G7S715</accession>
<dbReference type="Proteomes" id="UP000198656">
    <property type="component" value="Unassembled WGS sequence"/>
</dbReference>
<dbReference type="InterPro" id="IPR004358">
    <property type="entry name" value="Sig_transdc_His_kin-like_C"/>
</dbReference>
<evidence type="ECO:0000259" key="11">
    <source>
        <dbReference type="PROSITE" id="PS50885"/>
    </source>
</evidence>
<dbReference type="Gene3D" id="6.10.340.10">
    <property type="match status" value="1"/>
</dbReference>